<dbReference type="RefSeq" id="WP_310311775.1">
    <property type="nucleotide sequence ID" value="NZ_JAVDWU010000001.1"/>
</dbReference>
<proteinExistence type="predicted"/>
<feature type="transmembrane region" description="Helical" evidence="1">
    <location>
        <begin position="42"/>
        <end position="60"/>
    </location>
</feature>
<keyword evidence="1" id="KW-1133">Transmembrane helix</keyword>
<gene>
    <name evidence="2" type="ORF">J2W49_000785</name>
</gene>
<feature type="transmembrane region" description="Helical" evidence="1">
    <location>
        <begin position="6"/>
        <end position="22"/>
    </location>
</feature>
<dbReference type="InterPro" id="IPR019201">
    <property type="entry name" value="DUF2065"/>
</dbReference>
<dbReference type="EMBL" id="JAVDWU010000001">
    <property type="protein sequence ID" value="MDR7148857.1"/>
    <property type="molecule type" value="Genomic_DNA"/>
</dbReference>
<protein>
    <submittedName>
        <fullName evidence="2">Uncharacterized protein YjeT (DUF2065 family)</fullName>
    </submittedName>
</protein>
<organism evidence="2 3">
    <name type="scientific">Hydrogenophaga palleronii</name>
    <dbReference type="NCBI Taxonomy" id="65655"/>
    <lineage>
        <taxon>Bacteria</taxon>
        <taxon>Pseudomonadati</taxon>
        <taxon>Pseudomonadota</taxon>
        <taxon>Betaproteobacteria</taxon>
        <taxon>Burkholderiales</taxon>
        <taxon>Comamonadaceae</taxon>
        <taxon>Hydrogenophaga</taxon>
    </lineage>
</organism>
<dbReference type="PANTHER" id="PTHR38602">
    <property type="entry name" value="INNER MEMBRANE PROTEIN-RELATED"/>
    <property type="match status" value="1"/>
</dbReference>
<evidence type="ECO:0000256" key="1">
    <source>
        <dbReference type="SAM" id="Phobius"/>
    </source>
</evidence>
<name>A0ABU1WHW2_9BURK</name>
<dbReference type="Pfam" id="PF09838">
    <property type="entry name" value="DUF2065"/>
    <property type="match status" value="1"/>
</dbReference>
<dbReference type="PANTHER" id="PTHR38602:SF1">
    <property type="entry name" value="INNER MEMBRANE PROTEIN"/>
    <property type="match status" value="1"/>
</dbReference>
<reference evidence="2 3" key="1">
    <citation type="submission" date="2023-07" db="EMBL/GenBank/DDBJ databases">
        <title>Sorghum-associated microbial communities from plants grown in Nebraska, USA.</title>
        <authorList>
            <person name="Schachtman D."/>
        </authorList>
    </citation>
    <scope>NUCLEOTIDE SEQUENCE [LARGE SCALE GENOMIC DNA]</scope>
    <source>
        <strain evidence="2 3">4249</strain>
    </source>
</reference>
<keyword evidence="1" id="KW-0812">Transmembrane</keyword>
<dbReference type="Proteomes" id="UP001265700">
    <property type="component" value="Unassembled WGS sequence"/>
</dbReference>
<keyword evidence="1" id="KW-0472">Membrane</keyword>
<accession>A0ABU1WHW2</accession>
<sequence length="61" mass="7079">MADVFWAALALVLIFEGLLPFLSPGGWRRMFGEMLKMRDGQIRFFGLISLISGCLLWWWIT</sequence>
<keyword evidence="3" id="KW-1185">Reference proteome</keyword>
<evidence type="ECO:0000313" key="2">
    <source>
        <dbReference type="EMBL" id="MDR7148857.1"/>
    </source>
</evidence>
<comment type="caution">
    <text evidence="2">The sequence shown here is derived from an EMBL/GenBank/DDBJ whole genome shotgun (WGS) entry which is preliminary data.</text>
</comment>
<evidence type="ECO:0000313" key="3">
    <source>
        <dbReference type="Proteomes" id="UP001265700"/>
    </source>
</evidence>